<evidence type="ECO:0008006" key="9">
    <source>
        <dbReference type="Google" id="ProtNLM"/>
    </source>
</evidence>
<keyword evidence="1 6" id="KW-0812">Transmembrane</keyword>
<evidence type="ECO:0000256" key="3">
    <source>
        <dbReference type="ARBA" id="ARBA00022989"/>
    </source>
</evidence>
<dbReference type="PANTHER" id="PTHR31792:SF3">
    <property type="entry name" value="VACUOLAR ATPASE ASSEMBLY INTEGRAL MEMBRANE PROTEIN VMA21"/>
    <property type="match status" value="1"/>
</dbReference>
<dbReference type="GO" id="GO:0031410">
    <property type="term" value="C:cytoplasmic vesicle"/>
    <property type="evidence" value="ECO:0007669"/>
    <property type="project" value="UniProtKB-KW"/>
</dbReference>
<reference evidence="7" key="1">
    <citation type="submission" date="2020-09" db="EMBL/GenBank/DDBJ databases">
        <authorList>
            <person name="Kikuchi T."/>
        </authorList>
    </citation>
    <scope>NUCLEOTIDE SEQUENCE</scope>
    <source>
        <strain evidence="7">SH1</strain>
    </source>
</reference>
<dbReference type="GO" id="GO:0005789">
    <property type="term" value="C:endoplasmic reticulum membrane"/>
    <property type="evidence" value="ECO:0007669"/>
    <property type="project" value="TreeGrafter"/>
</dbReference>
<dbReference type="Proteomes" id="UP000783686">
    <property type="component" value="Unassembled WGS sequence"/>
</dbReference>
<evidence type="ECO:0000256" key="2">
    <source>
        <dbReference type="ARBA" id="ARBA00022824"/>
    </source>
</evidence>
<dbReference type="EMBL" id="CAJFCW020000003">
    <property type="protein sequence ID" value="CAG9102925.1"/>
    <property type="molecule type" value="Genomic_DNA"/>
</dbReference>
<protein>
    <recommendedName>
        <fullName evidence="9">Vacuolar ATPase assembly integral membrane protein VMA21 homolog</fullName>
    </recommendedName>
</protein>
<keyword evidence="4 6" id="KW-0472">Membrane</keyword>
<proteinExistence type="predicted"/>
<sequence length="90" mass="10212">MGDMVQHFRDPNVQSAVKNLMIYSLTILAVPLGSMFFLKKFLFEAALGYSNDTSMTYSAIIAVILVHVVLIFWLVDACKDDRPKKLEKKD</sequence>
<name>A0A811KDZ4_9BILA</name>
<evidence type="ECO:0000256" key="6">
    <source>
        <dbReference type="SAM" id="Phobius"/>
    </source>
</evidence>
<dbReference type="OrthoDB" id="160405at2759"/>
<dbReference type="Proteomes" id="UP000614601">
    <property type="component" value="Unassembled WGS sequence"/>
</dbReference>
<comment type="caution">
    <text evidence="7">The sequence shown here is derived from an EMBL/GenBank/DDBJ whole genome shotgun (WGS) entry which is preliminary data.</text>
</comment>
<evidence type="ECO:0000256" key="1">
    <source>
        <dbReference type="ARBA" id="ARBA00022692"/>
    </source>
</evidence>
<accession>A0A811KDZ4</accession>
<organism evidence="7 8">
    <name type="scientific">Bursaphelenchus okinawaensis</name>
    <dbReference type="NCBI Taxonomy" id="465554"/>
    <lineage>
        <taxon>Eukaryota</taxon>
        <taxon>Metazoa</taxon>
        <taxon>Ecdysozoa</taxon>
        <taxon>Nematoda</taxon>
        <taxon>Chromadorea</taxon>
        <taxon>Rhabditida</taxon>
        <taxon>Tylenchina</taxon>
        <taxon>Tylenchomorpha</taxon>
        <taxon>Aphelenchoidea</taxon>
        <taxon>Aphelenchoididae</taxon>
        <taxon>Bursaphelenchus</taxon>
    </lineage>
</organism>
<dbReference type="PANTHER" id="PTHR31792">
    <property type="entry name" value="VACUOLAR ATPASE ASSEMBLY INTEGRAL MEMBRANE PROTEIN VMA21"/>
    <property type="match status" value="1"/>
</dbReference>
<dbReference type="InterPro" id="IPR019013">
    <property type="entry name" value="Vma21"/>
</dbReference>
<feature type="transmembrane region" description="Helical" evidence="6">
    <location>
        <begin position="57"/>
        <end position="75"/>
    </location>
</feature>
<evidence type="ECO:0000313" key="8">
    <source>
        <dbReference type="Proteomes" id="UP000614601"/>
    </source>
</evidence>
<evidence type="ECO:0000256" key="4">
    <source>
        <dbReference type="ARBA" id="ARBA00023136"/>
    </source>
</evidence>
<keyword evidence="5" id="KW-0968">Cytoplasmic vesicle</keyword>
<evidence type="ECO:0000313" key="7">
    <source>
        <dbReference type="EMBL" id="CAD5214560.1"/>
    </source>
</evidence>
<dbReference type="AlphaFoldDB" id="A0A811KDZ4"/>
<keyword evidence="2" id="KW-0256">Endoplasmic reticulum</keyword>
<keyword evidence="3 6" id="KW-1133">Transmembrane helix</keyword>
<gene>
    <name evidence="7" type="ORF">BOKJ2_LOCUS5654</name>
</gene>
<evidence type="ECO:0000256" key="5">
    <source>
        <dbReference type="ARBA" id="ARBA00023329"/>
    </source>
</evidence>
<feature type="transmembrane region" description="Helical" evidence="6">
    <location>
        <begin position="20"/>
        <end position="37"/>
    </location>
</feature>
<dbReference type="Pfam" id="PF09446">
    <property type="entry name" value="VMA21"/>
    <property type="match status" value="1"/>
</dbReference>
<dbReference type="GO" id="GO:0070072">
    <property type="term" value="P:vacuolar proton-transporting V-type ATPase complex assembly"/>
    <property type="evidence" value="ECO:0007669"/>
    <property type="project" value="InterPro"/>
</dbReference>
<dbReference type="EMBL" id="CAJFDH010000003">
    <property type="protein sequence ID" value="CAD5214560.1"/>
    <property type="molecule type" value="Genomic_DNA"/>
</dbReference>
<keyword evidence="8" id="KW-1185">Reference proteome</keyword>